<dbReference type="InterPro" id="IPR029063">
    <property type="entry name" value="SAM-dependent_MTases_sf"/>
</dbReference>
<evidence type="ECO:0000313" key="3">
    <source>
        <dbReference type="EMBL" id="GFR40630.1"/>
    </source>
</evidence>
<name>A0AAD3DF45_9CHLO</name>
<dbReference type="PANTHER" id="PTHR43464">
    <property type="entry name" value="METHYLTRANSFERASE"/>
    <property type="match status" value="1"/>
</dbReference>
<dbReference type="SUPFAM" id="SSF53335">
    <property type="entry name" value="S-adenosyl-L-methionine-dependent methyltransferases"/>
    <property type="match status" value="1"/>
</dbReference>
<feature type="region of interest" description="Disordered" evidence="1">
    <location>
        <begin position="203"/>
        <end position="272"/>
    </location>
</feature>
<evidence type="ECO:0000259" key="2">
    <source>
        <dbReference type="Pfam" id="PF13649"/>
    </source>
</evidence>
<proteinExistence type="predicted"/>
<dbReference type="PANTHER" id="PTHR43464:SF23">
    <property type="entry name" value="JUVENILE HORMONE ACID O-METHYLTRANSFERASE"/>
    <property type="match status" value="1"/>
</dbReference>
<dbReference type="Gene3D" id="3.40.50.150">
    <property type="entry name" value="Vaccinia Virus protein VP39"/>
    <property type="match status" value="2"/>
</dbReference>
<dbReference type="EMBL" id="BMAR01000001">
    <property type="protein sequence ID" value="GFR40630.1"/>
    <property type="molecule type" value="Genomic_DNA"/>
</dbReference>
<reference evidence="3 4" key="1">
    <citation type="journal article" date="2021" name="Sci. Rep.">
        <title>Genome sequencing of the multicellular alga Astrephomene provides insights into convergent evolution of germ-soma differentiation.</title>
        <authorList>
            <person name="Yamashita S."/>
            <person name="Yamamoto K."/>
            <person name="Matsuzaki R."/>
            <person name="Suzuki S."/>
            <person name="Yamaguchi H."/>
            <person name="Hirooka S."/>
            <person name="Minakuchi Y."/>
            <person name="Miyagishima S."/>
            <person name="Kawachi M."/>
            <person name="Toyoda A."/>
            <person name="Nozaki H."/>
        </authorList>
    </citation>
    <scope>NUCLEOTIDE SEQUENCE [LARGE SCALE GENOMIC DNA]</scope>
    <source>
        <strain evidence="3 4">NIES-4017</strain>
    </source>
</reference>
<gene>
    <name evidence="3" type="ORF">Agub_g1212</name>
</gene>
<dbReference type="Proteomes" id="UP001054857">
    <property type="component" value="Unassembled WGS sequence"/>
</dbReference>
<accession>A0AAD3DF45</accession>
<comment type="caution">
    <text evidence="3">The sequence shown here is derived from an EMBL/GenBank/DDBJ whole genome shotgun (WGS) entry which is preliminary data.</text>
</comment>
<dbReference type="Pfam" id="PF13649">
    <property type="entry name" value="Methyltransf_25"/>
    <property type="match status" value="1"/>
</dbReference>
<evidence type="ECO:0000256" key="1">
    <source>
        <dbReference type="SAM" id="MobiDB-lite"/>
    </source>
</evidence>
<feature type="domain" description="Methyltransferase" evidence="2">
    <location>
        <begin position="129"/>
        <end position="189"/>
    </location>
</feature>
<organism evidence="3 4">
    <name type="scientific">Astrephomene gubernaculifera</name>
    <dbReference type="NCBI Taxonomy" id="47775"/>
    <lineage>
        <taxon>Eukaryota</taxon>
        <taxon>Viridiplantae</taxon>
        <taxon>Chlorophyta</taxon>
        <taxon>core chlorophytes</taxon>
        <taxon>Chlorophyceae</taxon>
        <taxon>CS clade</taxon>
        <taxon>Chlamydomonadales</taxon>
        <taxon>Astrephomenaceae</taxon>
        <taxon>Astrephomene</taxon>
    </lineage>
</organism>
<evidence type="ECO:0000313" key="4">
    <source>
        <dbReference type="Proteomes" id="UP001054857"/>
    </source>
</evidence>
<sequence length="382" mass="39850">MSTIQIEAPFHQNACLVNLQSLGADVGHAVPSRCDSNGTDEMMSASDLSSVGEELGLDLPLAGDEGNGILDLDTVLKFFATDKPDSLLSTHKHQFIRRISGTGLAPWEIHRPQKFVRELAVRHAFSGRVLDVGCGIGDNALYIARACPSARVIAVDVVPRCLDFCAAKASLRGMLGSVTFAAADMTAAGTSLAAAAAASTAVTTTTSPSSSTADTTTTPPPAAATTTTPSNATESAPAGSSTATTTSSSSSHNGLCASGSAGGSDSSEASGGLPEELRGVLFDVVLDSFTFQTLGDGDRERYAAVLRTLLRPGGVLYLSAVSEEETRTGWFRRVRAADVHTCFPRAAGWEVELCEVSCIETHPSFWEGSGKTRVYTIRRLAA</sequence>
<dbReference type="CDD" id="cd02440">
    <property type="entry name" value="AdoMet_MTases"/>
    <property type="match status" value="1"/>
</dbReference>
<dbReference type="AlphaFoldDB" id="A0AAD3DF45"/>
<dbReference type="InterPro" id="IPR041698">
    <property type="entry name" value="Methyltransf_25"/>
</dbReference>
<keyword evidence="4" id="KW-1185">Reference proteome</keyword>
<dbReference type="GO" id="GO:0010420">
    <property type="term" value="F:polyprenyldihydroxybenzoate methyltransferase activity"/>
    <property type="evidence" value="ECO:0007669"/>
    <property type="project" value="TreeGrafter"/>
</dbReference>
<protein>
    <recommendedName>
        <fullName evidence="2">Methyltransferase domain-containing protein</fullName>
    </recommendedName>
</protein>